<keyword evidence="1" id="KW-0472">Membrane</keyword>
<dbReference type="InterPro" id="IPR042274">
    <property type="entry name" value="YycH/YycI_2"/>
</dbReference>
<feature type="transmembrane region" description="Helical" evidence="1">
    <location>
        <begin position="6"/>
        <end position="26"/>
    </location>
</feature>
<evidence type="ECO:0000313" key="4">
    <source>
        <dbReference type="Proteomes" id="UP000031972"/>
    </source>
</evidence>
<dbReference type="InterPro" id="IPR018604">
    <property type="entry name" value="YycI-like"/>
</dbReference>
<protein>
    <recommendedName>
        <fullName evidence="2">Regulatory protein YycH-like domain-containing protein</fullName>
    </recommendedName>
</protein>
<keyword evidence="4" id="KW-1185">Reference proteome</keyword>
<organism evidence="3 4">
    <name type="scientific">Jeotgalibacillus campisalis</name>
    <dbReference type="NCBI Taxonomy" id="220754"/>
    <lineage>
        <taxon>Bacteria</taxon>
        <taxon>Bacillati</taxon>
        <taxon>Bacillota</taxon>
        <taxon>Bacilli</taxon>
        <taxon>Bacillales</taxon>
        <taxon>Caryophanaceae</taxon>
        <taxon>Jeotgalibacillus</taxon>
    </lineage>
</organism>
<evidence type="ECO:0000313" key="3">
    <source>
        <dbReference type="EMBL" id="KIL53165.1"/>
    </source>
</evidence>
<sequence>MDWSKTKSIFIIVFLVLNVFLFILFMDKYENSQLSLRSPLSPDERLVEDNITFNSLSNEADPQPYLNAKAYEFTEIDVNGLEQQTGAVRNNILLDSQLAQPVNVANPSSPEELEALLNEFVIGGENYEFWTYEQDEQRLIYYQQFEGMPIFHNITGRLVIHLNDQNQAVSYEQTMMSSIEKFPDEQDLISPREAFLEYYKLNAVEPNSEVIEAELGYYSIIQLIDAASETQVLTPAWKMTIEQEDGDLEEHYLNAVNFSIIEIDFEGLEFERLEEIEDTVE</sequence>
<reference evidence="3 4" key="1">
    <citation type="submission" date="2015-01" db="EMBL/GenBank/DDBJ databases">
        <title>Jeotgalibacillus campisalis genome sequencing.</title>
        <authorList>
            <person name="Goh K.M."/>
            <person name="Chan K.-G."/>
            <person name="Yaakop A.S."/>
            <person name="Ee R."/>
            <person name="Gan H.M."/>
            <person name="Chan C.S."/>
        </authorList>
    </citation>
    <scope>NUCLEOTIDE SEQUENCE [LARGE SCALE GENOMIC DNA]</scope>
    <source>
        <strain evidence="3 4">SF-57</strain>
    </source>
</reference>
<dbReference type="OrthoDB" id="2388036at2"/>
<feature type="domain" description="Regulatory protein YycH-like" evidence="2">
    <location>
        <begin position="43"/>
        <end position="256"/>
    </location>
</feature>
<name>A0A0C2RSF5_9BACL</name>
<dbReference type="RefSeq" id="WP_041054288.1">
    <property type="nucleotide sequence ID" value="NZ_JXRR01000001.1"/>
</dbReference>
<evidence type="ECO:0000256" key="1">
    <source>
        <dbReference type="SAM" id="Phobius"/>
    </source>
</evidence>
<dbReference type="GO" id="GO:0016020">
    <property type="term" value="C:membrane"/>
    <property type="evidence" value="ECO:0007669"/>
    <property type="project" value="InterPro"/>
</dbReference>
<dbReference type="PATRIC" id="fig|220754.4.peg.504"/>
<comment type="caution">
    <text evidence="3">The sequence shown here is derived from an EMBL/GenBank/DDBJ whole genome shotgun (WGS) entry which is preliminary data.</text>
</comment>
<dbReference type="Pfam" id="PF09648">
    <property type="entry name" value="YycI"/>
    <property type="match status" value="1"/>
</dbReference>
<gene>
    <name evidence="3" type="ORF">KR50_04940</name>
</gene>
<evidence type="ECO:0000259" key="2">
    <source>
        <dbReference type="Pfam" id="PF09648"/>
    </source>
</evidence>
<dbReference type="EMBL" id="JXRR01000001">
    <property type="protein sequence ID" value="KIL53165.1"/>
    <property type="molecule type" value="Genomic_DNA"/>
</dbReference>
<dbReference type="Gene3D" id="3.30.310.160">
    <property type="entry name" value="YycH protein, domain 2"/>
    <property type="match status" value="1"/>
</dbReference>
<keyword evidence="1" id="KW-1133">Transmembrane helix</keyword>
<dbReference type="AlphaFoldDB" id="A0A0C2RSF5"/>
<proteinExistence type="predicted"/>
<keyword evidence="1" id="KW-0812">Transmembrane</keyword>
<accession>A0A0C2RSF5</accession>
<dbReference type="Proteomes" id="UP000031972">
    <property type="component" value="Unassembled WGS sequence"/>
</dbReference>